<dbReference type="SUPFAM" id="SSF53756">
    <property type="entry name" value="UDP-Glycosyltransferase/glycogen phosphorylase"/>
    <property type="match status" value="1"/>
</dbReference>
<dbReference type="Pfam" id="PF13524">
    <property type="entry name" value="Glyco_trans_1_2"/>
    <property type="match status" value="1"/>
</dbReference>
<dbReference type="GO" id="GO:0016757">
    <property type="term" value="F:glycosyltransferase activity"/>
    <property type="evidence" value="ECO:0007669"/>
    <property type="project" value="UniProtKB-KW"/>
</dbReference>
<name>A0ABT6Q567_9PROT</name>
<dbReference type="EMBL" id="JASBAN010000001">
    <property type="protein sequence ID" value="MDI2111944.1"/>
    <property type="molecule type" value="Genomic_DNA"/>
</dbReference>
<sequence>MAVIYNTNYTHNSNSYLTLAVARAAKELWGDENVVVADNMNLLSIAATHEHDVLICIDGQRTDFELIKRLRPCFKTMIFWAFEDPFMLDFNVHVTSNFDYVFTNDPSCIDAYQVEAYYLPLAGSKSIHYRAVKNTQDLDYDIFFAGTMWPNRVEVLRRLLIAFPEARFKLICPGNEYLPPLPKDLIKRIIPRPVSIESFIDFANASQVTLTMFRNYASHGDVGQATAPGPRLYELGLAGTAQVVELPFEMDEKYLKELDGVSIARNTDEVIEAIANILNEKELRKKLATETQKAVLNKHLYKDRLSEIAKITQADFQKKQKQEILPEKPRRQAKLRVLFVTHSTVHEHVWGGIEVYQQILSTSLVKDVEFFYWLRRRGACYLTDVNGKEIERFDMPDVGWLDSMNDAGEETAFSSVVNQYSFDIVHIQHLGHHTLSIPIIAKACGVGVVFSYHDFLAVCSHYNLLNYEQRYCEIDKKNIGACDICLKTSEKLEFGVQQTRRAFVAKIMKNVDVCLFGTKHSYELALKIYPVLETKKNYVMGIPSPDTSIPLKQKKYEPLNGRKLKVATVGNFIRSKGADTILSILQSANPDLYEFHIFGYMQPDYENVLKEMKRDNVILHGAYGLGEVAALQVADVAMTLSIWPETYCISLSEAWQNGLIPIVTDVGALGDRVKDGVNGFKVEIGAVNTVIDRLELIRSDEMLRKQIMDNITPELWVTAADYSKELLKVYEDVVPYDKLGVSNLKWDIGRLHYLPHASWKDQAPPRHIFDPPTGNDLHVELPQTVDDWAVVQGANYYLDDICYHILNIDDNKKFKPAHEFHIRGWFISPGLSNAGSLYTVLIHADSDLTIFLECQRENRADVAESFANAPIRNGFAGQAALRGKWCEGRFRIGLINIVNGSAAFQLTTNEIEVEEGQVQKIHTVLHSNQVILDDFSRIIEKDGLIRGIKLDSFVEKNILAQRFGELEYCIEHFTGFIQEEGTVENDTVTADKTILKIAGWAFNRNNLMAGRMYIVFVNDQSEDCFIVGTSRLMRHETSDIFQSAPLNNGFIADIRLKQGCFKQFNGHYHVYLVNIVNNEYQIANTGILVNIVNNAIEEVKDSVLTEDIMEKNIRIIDDKFK</sequence>
<dbReference type="EC" id="2.4.-.-" evidence="3"/>
<proteinExistence type="predicted"/>
<keyword evidence="4" id="KW-1185">Reference proteome</keyword>
<dbReference type="InterPro" id="IPR050194">
    <property type="entry name" value="Glycosyltransferase_grp1"/>
</dbReference>
<dbReference type="InterPro" id="IPR001296">
    <property type="entry name" value="Glyco_trans_1"/>
</dbReference>
<reference evidence="3" key="1">
    <citation type="submission" date="2023-05" db="EMBL/GenBank/DDBJ databases">
        <title>Whole genome sequence of Commensalibacter sp.</title>
        <authorList>
            <person name="Charoenyingcharoen P."/>
            <person name="Yukphan P."/>
        </authorList>
    </citation>
    <scope>NUCLEOTIDE SEQUENCE</scope>
    <source>
        <strain evidence="3">TBRC 10068</strain>
    </source>
</reference>
<evidence type="ECO:0000259" key="2">
    <source>
        <dbReference type="Pfam" id="PF13524"/>
    </source>
</evidence>
<accession>A0ABT6Q567</accession>
<dbReference type="Gene3D" id="3.40.50.2000">
    <property type="entry name" value="Glycogen Phosphorylase B"/>
    <property type="match status" value="2"/>
</dbReference>
<dbReference type="InterPro" id="IPR055259">
    <property type="entry name" value="YkvP/CgeB_Glyco_trans-like"/>
</dbReference>
<feature type="domain" description="Spore protein YkvP/CgeB glycosyl transferase-like" evidence="2">
    <location>
        <begin position="163"/>
        <end position="308"/>
    </location>
</feature>
<dbReference type="RefSeq" id="WP_281461625.1">
    <property type="nucleotide sequence ID" value="NZ_JASBAN010000001.1"/>
</dbReference>
<dbReference type="Pfam" id="PF00534">
    <property type="entry name" value="Glycos_transf_1"/>
    <property type="match status" value="1"/>
</dbReference>
<comment type="caution">
    <text evidence="3">The sequence shown here is derived from an EMBL/GenBank/DDBJ whole genome shotgun (WGS) entry which is preliminary data.</text>
</comment>
<dbReference type="Proteomes" id="UP001431775">
    <property type="component" value="Unassembled WGS sequence"/>
</dbReference>
<keyword evidence="3" id="KW-0328">Glycosyltransferase</keyword>
<dbReference type="PANTHER" id="PTHR45947">
    <property type="entry name" value="SULFOQUINOVOSYL TRANSFERASE SQD2"/>
    <property type="match status" value="1"/>
</dbReference>
<protein>
    <submittedName>
        <fullName evidence="3">Glycosyltransferase</fullName>
        <ecNumber evidence="3">2.4.-.-</ecNumber>
    </submittedName>
</protein>
<keyword evidence="3" id="KW-0808">Transferase</keyword>
<dbReference type="CDD" id="cd03801">
    <property type="entry name" value="GT4_PimA-like"/>
    <property type="match status" value="1"/>
</dbReference>
<evidence type="ECO:0000259" key="1">
    <source>
        <dbReference type="Pfam" id="PF00534"/>
    </source>
</evidence>
<organism evidence="3 4">
    <name type="scientific">Commensalibacter nepenthis</name>
    <dbReference type="NCBI Taxonomy" id="3043872"/>
    <lineage>
        <taxon>Bacteria</taxon>
        <taxon>Pseudomonadati</taxon>
        <taxon>Pseudomonadota</taxon>
        <taxon>Alphaproteobacteria</taxon>
        <taxon>Acetobacterales</taxon>
        <taxon>Acetobacteraceae</taxon>
    </lineage>
</organism>
<gene>
    <name evidence="3" type="ORF">QJV33_01330</name>
</gene>
<evidence type="ECO:0000313" key="3">
    <source>
        <dbReference type="EMBL" id="MDI2111944.1"/>
    </source>
</evidence>
<feature type="domain" description="Glycosyl transferase family 1" evidence="1">
    <location>
        <begin position="554"/>
        <end position="710"/>
    </location>
</feature>
<evidence type="ECO:0000313" key="4">
    <source>
        <dbReference type="Proteomes" id="UP001431775"/>
    </source>
</evidence>
<dbReference type="PANTHER" id="PTHR45947:SF3">
    <property type="entry name" value="SULFOQUINOVOSYL TRANSFERASE SQD2"/>
    <property type="match status" value="1"/>
</dbReference>